<sequence>MTLWIGIHLPLLALETLRPRWSEPCMLAVLEHDQVLAMTPAAAASGVRPGMRRGGVLALAPQALLCERDAAREQGARDDIALALLQYTSEVAHAEEDSLLLDISASLSAFGGRLALCRRIRDSIQALGFTPQLSMAPTAQGAWLLARHRRRMQRRSLRLASLQRRLDGLPFAILPAARPHQEWLAGIGCQTLADLRKLPRAGLQRRSDKHILDTLDRAYGSAPEIFEWVQPPQAFSAWLELPDRIEHAEAVLFAARRLVLQMIGWLVVQQLAVSRFLLSLEHERGRQAIAPTPLEIALGEPAWHEEHLLRLLKERLGRLQLDAPVIALRLQATQVAPMLPPTASLFPEPGGTPGAYARLLELLSARLGSENVLQPAALADHRPEVANAWQAAGDGLCRQTPGDALPRLQPQRPFWLLQQPLALMLRKHRPFYGSPLRLLSGPERIECGWWDGPPTVRDYFVAEGEEAACYWIYRERDGDDIHWFLHGLFA</sequence>
<dbReference type="Gene3D" id="3.40.1170.60">
    <property type="match status" value="1"/>
</dbReference>
<dbReference type="Proteomes" id="UP001495910">
    <property type="component" value="Unassembled WGS sequence"/>
</dbReference>
<evidence type="ECO:0000313" key="4">
    <source>
        <dbReference type="EMBL" id="MEM4986960.1"/>
    </source>
</evidence>
<evidence type="ECO:0000256" key="2">
    <source>
        <dbReference type="ARBA" id="ARBA00022763"/>
    </source>
</evidence>
<evidence type="ECO:0000256" key="1">
    <source>
        <dbReference type="ARBA" id="ARBA00010945"/>
    </source>
</evidence>
<accession>A0ABU9PSI0</accession>
<comment type="caution">
    <text evidence="4">The sequence shown here is derived from an EMBL/GenBank/DDBJ whole genome shotgun (WGS) entry which is preliminary data.</text>
</comment>
<keyword evidence="5" id="KW-1185">Reference proteome</keyword>
<proteinExistence type="inferred from homology"/>
<dbReference type="RefSeq" id="WP_342828590.1">
    <property type="nucleotide sequence ID" value="NZ_JBANDC010000003.1"/>
</dbReference>
<protein>
    <submittedName>
        <fullName evidence="4">DNA polymerase Y family protein</fullName>
    </submittedName>
</protein>
<name>A0ABU9PSI0_9BURK</name>
<feature type="domain" description="UmuC" evidence="3">
    <location>
        <begin position="27"/>
        <end position="146"/>
    </location>
</feature>
<gene>
    <name evidence="4" type="ORF">V8G57_06115</name>
</gene>
<dbReference type="CDD" id="cd03468">
    <property type="entry name" value="PolY_like"/>
    <property type="match status" value="1"/>
</dbReference>
<organism evidence="4 5">
    <name type="scientific">Collimonas rhizosphaerae</name>
    <dbReference type="NCBI Taxonomy" id="3126357"/>
    <lineage>
        <taxon>Bacteria</taxon>
        <taxon>Pseudomonadati</taxon>
        <taxon>Pseudomonadota</taxon>
        <taxon>Betaproteobacteria</taxon>
        <taxon>Burkholderiales</taxon>
        <taxon>Oxalobacteraceae</taxon>
        <taxon>Collimonas</taxon>
    </lineage>
</organism>
<dbReference type="InterPro" id="IPR043502">
    <property type="entry name" value="DNA/RNA_pol_sf"/>
</dbReference>
<dbReference type="InterPro" id="IPR050356">
    <property type="entry name" value="SulA_CellDiv_inhibitor"/>
</dbReference>
<dbReference type="SUPFAM" id="SSF56672">
    <property type="entry name" value="DNA/RNA polymerases"/>
    <property type="match status" value="1"/>
</dbReference>
<dbReference type="PANTHER" id="PTHR35369:SF2">
    <property type="entry name" value="BLR3025 PROTEIN"/>
    <property type="match status" value="1"/>
</dbReference>
<keyword evidence="2" id="KW-0227">DNA damage</keyword>
<dbReference type="InterPro" id="IPR043128">
    <property type="entry name" value="Rev_trsase/Diguanyl_cyclase"/>
</dbReference>
<evidence type="ECO:0000313" key="5">
    <source>
        <dbReference type="Proteomes" id="UP001495910"/>
    </source>
</evidence>
<comment type="similarity">
    <text evidence="1">Belongs to the DNA polymerase type-Y family.</text>
</comment>
<dbReference type="Pfam" id="PF00817">
    <property type="entry name" value="IMS"/>
    <property type="match status" value="1"/>
</dbReference>
<dbReference type="PANTHER" id="PTHR35369">
    <property type="entry name" value="BLR3025 PROTEIN-RELATED"/>
    <property type="match status" value="1"/>
</dbReference>
<reference evidence="4 5" key="1">
    <citation type="submission" date="2024-02" db="EMBL/GenBank/DDBJ databases">
        <title>Draft genome sequence of Collimonas sp. strain H4R21, an effective mineral-weathering bacterial strain isolated from the beech rhizosphere.</title>
        <authorList>
            <person name="Morin E."/>
            <person name="Uroz S."/>
            <person name="Leveau J.H.J."/>
            <person name="Kumar R."/>
            <person name="Rey M.W."/>
            <person name="Pham J."/>
        </authorList>
    </citation>
    <scope>NUCLEOTIDE SEQUENCE [LARGE SCALE GENOMIC DNA]</scope>
    <source>
        <strain evidence="4 5">H4R21</strain>
    </source>
</reference>
<dbReference type="EMBL" id="JBANDC010000003">
    <property type="protein sequence ID" value="MEM4986960.1"/>
    <property type="molecule type" value="Genomic_DNA"/>
</dbReference>
<dbReference type="Gene3D" id="3.30.70.270">
    <property type="match status" value="1"/>
</dbReference>
<evidence type="ECO:0000259" key="3">
    <source>
        <dbReference type="Pfam" id="PF00817"/>
    </source>
</evidence>
<dbReference type="InterPro" id="IPR001126">
    <property type="entry name" value="UmuC"/>
</dbReference>